<keyword evidence="3 8" id="KW-0349">Heme</keyword>
<dbReference type="InterPro" id="IPR036396">
    <property type="entry name" value="Cyt_P450_sf"/>
</dbReference>
<comment type="similarity">
    <text evidence="2">Belongs to the cytochrome P450 family.</text>
</comment>
<evidence type="ECO:0000256" key="3">
    <source>
        <dbReference type="ARBA" id="ARBA00022617"/>
    </source>
</evidence>
<dbReference type="OrthoDB" id="1470350at2759"/>
<dbReference type="PANTHER" id="PTHR24304:SF2">
    <property type="entry name" value="24-HYDROXYCHOLESTEROL 7-ALPHA-HYDROXYLASE"/>
    <property type="match status" value="1"/>
</dbReference>
<gene>
    <name evidence="9" type="ORF">BO97DRAFT_408596</name>
</gene>
<dbReference type="InterPro" id="IPR050529">
    <property type="entry name" value="CYP450_sterol_14alpha_dmase"/>
</dbReference>
<keyword evidence="10" id="KW-1185">Reference proteome</keyword>
<dbReference type="Proteomes" id="UP000248961">
    <property type="component" value="Unassembled WGS sequence"/>
</dbReference>
<dbReference type="InterPro" id="IPR002403">
    <property type="entry name" value="Cyt_P450_E_grp-IV"/>
</dbReference>
<dbReference type="GO" id="GO:0005506">
    <property type="term" value="F:iron ion binding"/>
    <property type="evidence" value="ECO:0007669"/>
    <property type="project" value="InterPro"/>
</dbReference>
<evidence type="ECO:0000256" key="4">
    <source>
        <dbReference type="ARBA" id="ARBA00022723"/>
    </source>
</evidence>
<sequence>MPLFLLLAWRIWAFTIRPRLYPHRLQYLPYWIPYLGHVIPFFRNSNRLYFQAKKFSPQHCTLRIAGQDIVLATTAAQISTIDKERRIFSFEDFMNLVYDDMAKVSPKNKPLLWRTPAQGYVSIFPNPKQLTCAHTGVELLHKQFHRPDMLRQFLDSSLAGFSQALQWNTLYTTSVLGSSPEHKVVSLRSLCRDAIVDAQVDSFFGTRLLELEPNLRVILSDWDTQSWRVIYQLPSALAKPATQPRDRLVDVLAQYYSLPAINRPGSVAFVNELYDDYKQAGLSTRDIAGIVFTILSGLSINPTMLAFWMLAHLLNNPTVIDQIREEIAPAMRAGVSNPELNGASLYELTKHWLSSQCSLLNSVFYETLRYTSTGSSIRKTTQATTLDGYGIPKGTIIAIPQRLHMMSEEAFGLNPSTFDYYRFQRDKSLTHKTEFRGFGGGTTLCSGRTAGRHMVLAFVAFVLWRYDIEALGPSQKVLGIRGKPFPQLDEATPSLGPGRPLDGGDLILKLTQRKV</sequence>
<evidence type="ECO:0000256" key="2">
    <source>
        <dbReference type="ARBA" id="ARBA00010617"/>
    </source>
</evidence>
<dbReference type="STRING" id="1450537.A0A395HMF2"/>
<feature type="binding site" description="axial binding residue" evidence="8">
    <location>
        <position position="445"/>
    </location>
    <ligand>
        <name>heme</name>
        <dbReference type="ChEBI" id="CHEBI:30413"/>
    </ligand>
    <ligandPart>
        <name>Fe</name>
        <dbReference type="ChEBI" id="CHEBI:18248"/>
    </ligandPart>
</feature>
<comment type="cofactor">
    <cofactor evidence="1 8">
        <name>heme</name>
        <dbReference type="ChEBI" id="CHEBI:30413"/>
    </cofactor>
</comment>
<dbReference type="EMBL" id="KZ824320">
    <property type="protein sequence ID" value="RAL08038.1"/>
    <property type="molecule type" value="Genomic_DNA"/>
</dbReference>
<evidence type="ECO:0000256" key="8">
    <source>
        <dbReference type="PIRSR" id="PIRSR602403-1"/>
    </source>
</evidence>
<protein>
    <submittedName>
        <fullName evidence="9">Putative cytochrome P450</fullName>
    </submittedName>
</protein>
<dbReference type="GO" id="GO:0020037">
    <property type="term" value="F:heme binding"/>
    <property type="evidence" value="ECO:0007669"/>
    <property type="project" value="InterPro"/>
</dbReference>
<dbReference type="Pfam" id="PF00067">
    <property type="entry name" value="p450"/>
    <property type="match status" value="1"/>
</dbReference>
<keyword evidence="6 8" id="KW-0408">Iron</keyword>
<dbReference type="Gene3D" id="1.10.630.10">
    <property type="entry name" value="Cytochrome P450"/>
    <property type="match status" value="1"/>
</dbReference>
<name>A0A395HMF2_ASPHC</name>
<keyword evidence="4 8" id="KW-0479">Metal-binding</keyword>
<keyword evidence="7" id="KW-0503">Monooxygenase</keyword>
<organism evidence="9 10">
    <name type="scientific">Aspergillus homomorphus (strain CBS 101889)</name>
    <dbReference type="NCBI Taxonomy" id="1450537"/>
    <lineage>
        <taxon>Eukaryota</taxon>
        <taxon>Fungi</taxon>
        <taxon>Dikarya</taxon>
        <taxon>Ascomycota</taxon>
        <taxon>Pezizomycotina</taxon>
        <taxon>Eurotiomycetes</taxon>
        <taxon>Eurotiomycetidae</taxon>
        <taxon>Eurotiales</taxon>
        <taxon>Aspergillaceae</taxon>
        <taxon>Aspergillus</taxon>
        <taxon>Aspergillus subgen. Circumdati</taxon>
    </lineage>
</organism>
<dbReference type="GO" id="GO:0016705">
    <property type="term" value="F:oxidoreductase activity, acting on paired donors, with incorporation or reduction of molecular oxygen"/>
    <property type="evidence" value="ECO:0007669"/>
    <property type="project" value="InterPro"/>
</dbReference>
<dbReference type="GeneID" id="37200185"/>
<evidence type="ECO:0000313" key="10">
    <source>
        <dbReference type="Proteomes" id="UP000248961"/>
    </source>
</evidence>
<dbReference type="PANTHER" id="PTHR24304">
    <property type="entry name" value="CYTOCHROME P450 FAMILY 7"/>
    <property type="match status" value="1"/>
</dbReference>
<dbReference type="InterPro" id="IPR001128">
    <property type="entry name" value="Cyt_P450"/>
</dbReference>
<evidence type="ECO:0000313" key="9">
    <source>
        <dbReference type="EMBL" id="RAL08038.1"/>
    </source>
</evidence>
<reference evidence="9 10" key="1">
    <citation type="submission" date="2018-02" db="EMBL/GenBank/DDBJ databases">
        <title>The genomes of Aspergillus section Nigri reveals drivers in fungal speciation.</title>
        <authorList>
            <consortium name="DOE Joint Genome Institute"/>
            <person name="Vesth T.C."/>
            <person name="Nybo J."/>
            <person name="Theobald S."/>
            <person name="Brandl J."/>
            <person name="Frisvad J.C."/>
            <person name="Nielsen K.F."/>
            <person name="Lyhne E.K."/>
            <person name="Kogle M.E."/>
            <person name="Kuo A."/>
            <person name="Riley R."/>
            <person name="Clum A."/>
            <person name="Nolan M."/>
            <person name="Lipzen A."/>
            <person name="Salamov A."/>
            <person name="Henrissat B."/>
            <person name="Wiebenga A."/>
            <person name="De vries R.P."/>
            <person name="Grigoriev I.V."/>
            <person name="Mortensen U.H."/>
            <person name="Andersen M.R."/>
            <person name="Baker S.E."/>
        </authorList>
    </citation>
    <scope>NUCLEOTIDE SEQUENCE [LARGE SCALE GENOMIC DNA]</scope>
    <source>
        <strain evidence="9 10">CBS 101889</strain>
    </source>
</reference>
<dbReference type="VEuPathDB" id="FungiDB:BO97DRAFT_408596"/>
<dbReference type="GO" id="GO:0008395">
    <property type="term" value="F:steroid hydroxylase activity"/>
    <property type="evidence" value="ECO:0007669"/>
    <property type="project" value="TreeGrafter"/>
</dbReference>
<dbReference type="CDD" id="cd11040">
    <property type="entry name" value="CYP7_CYP8-like"/>
    <property type="match status" value="1"/>
</dbReference>
<evidence type="ECO:0000256" key="7">
    <source>
        <dbReference type="ARBA" id="ARBA00023033"/>
    </source>
</evidence>
<dbReference type="RefSeq" id="XP_025547192.1">
    <property type="nucleotide sequence ID" value="XM_025695896.1"/>
</dbReference>
<accession>A0A395HMF2</accession>
<dbReference type="PRINTS" id="PR00465">
    <property type="entry name" value="EP450IV"/>
</dbReference>
<evidence type="ECO:0000256" key="5">
    <source>
        <dbReference type="ARBA" id="ARBA00023002"/>
    </source>
</evidence>
<evidence type="ECO:0000256" key="1">
    <source>
        <dbReference type="ARBA" id="ARBA00001971"/>
    </source>
</evidence>
<dbReference type="SUPFAM" id="SSF48264">
    <property type="entry name" value="Cytochrome P450"/>
    <property type="match status" value="1"/>
</dbReference>
<proteinExistence type="inferred from homology"/>
<keyword evidence="5" id="KW-0560">Oxidoreductase</keyword>
<dbReference type="AlphaFoldDB" id="A0A395HMF2"/>
<evidence type="ECO:0000256" key="6">
    <source>
        <dbReference type="ARBA" id="ARBA00023004"/>
    </source>
</evidence>